<dbReference type="GO" id="GO:0005975">
    <property type="term" value="P:carbohydrate metabolic process"/>
    <property type="evidence" value="ECO:0007669"/>
    <property type="project" value="InterPro"/>
</dbReference>
<dbReference type="InterPro" id="IPR013784">
    <property type="entry name" value="Carb-bd-like_fold"/>
</dbReference>
<dbReference type="Gene3D" id="2.60.40.1180">
    <property type="entry name" value="Golgi alpha-mannosidase II"/>
    <property type="match status" value="1"/>
</dbReference>
<dbReference type="InterPro" id="IPR040671">
    <property type="entry name" value="Pullulanase_N2"/>
</dbReference>
<feature type="domain" description="Pullulanase N2" evidence="7">
    <location>
        <begin position="405"/>
        <end position="507"/>
    </location>
</feature>
<dbReference type="SUPFAM" id="SSF49452">
    <property type="entry name" value="Starch-binding domain-like"/>
    <property type="match status" value="1"/>
</dbReference>
<dbReference type="InterPro" id="IPR005323">
    <property type="entry name" value="CBM41_pullulanase"/>
</dbReference>
<protein>
    <submittedName>
        <fullName evidence="8">Uncharacterized protein</fullName>
    </submittedName>
</protein>
<dbReference type="Proteomes" id="UP000608024">
    <property type="component" value="Unassembled WGS sequence"/>
</dbReference>
<dbReference type="Gene3D" id="3.20.20.80">
    <property type="entry name" value="Glycosidases"/>
    <property type="match status" value="1"/>
</dbReference>
<accession>A0A918ZXN9</accession>
<comment type="similarity">
    <text evidence="1">Belongs to the glycosyl hydrolase 13 family.</text>
</comment>
<dbReference type="InterPro" id="IPR013780">
    <property type="entry name" value="Glyco_hydro_b"/>
</dbReference>
<dbReference type="PANTHER" id="PTHR10357">
    <property type="entry name" value="ALPHA-AMYLASE FAMILY MEMBER"/>
    <property type="match status" value="1"/>
</dbReference>
<reference evidence="8" key="1">
    <citation type="journal article" date="2014" name="Int. J. Syst. Evol. Microbiol.">
        <title>Complete genome sequence of Corynebacterium casei LMG S-19264T (=DSM 44701T), isolated from a smear-ripened cheese.</title>
        <authorList>
            <consortium name="US DOE Joint Genome Institute (JGI-PGF)"/>
            <person name="Walter F."/>
            <person name="Albersmeier A."/>
            <person name="Kalinowski J."/>
            <person name="Ruckert C."/>
        </authorList>
    </citation>
    <scope>NUCLEOTIDE SEQUENCE</scope>
    <source>
        <strain evidence="8">JCM 4784</strain>
    </source>
</reference>
<gene>
    <name evidence="8" type="ORF">GCM10018785_46870</name>
</gene>
<dbReference type="EMBL" id="BNBT01000080">
    <property type="protein sequence ID" value="GHE73388.1"/>
    <property type="molecule type" value="Genomic_DNA"/>
</dbReference>
<keyword evidence="2" id="KW-0732">Signal</keyword>
<keyword evidence="4" id="KW-0106">Calcium</keyword>
<dbReference type="SUPFAM" id="SSF81296">
    <property type="entry name" value="E set domains"/>
    <property type="match status" value="1"/>
</dbReference>
<evidence type="ECO:0000256" key="3">
    <source>
        <dbReference type="ARBA" id="ARBA00022801"/>
    </source>
</evidence>
<dbReference type="CDD" id="cd10315">
    <property type="entry name" value="CBM41_pullulanase"/>
    <property type="match status" value="1"/>
</dbReference>
<dbReference type="InterPro" id="IPR014756">
    <property type="entry name" value="Ig_E-set"/>
</dbReference>
<dbReference type="SUPFAM" id="SSF51445">
    <property type="entry name" value="(Trans)glycosidases"/>
    <property type="match status" value="1"/>
</dbReference>
<reference evidence="8" key="2">
    <citation type="submission" date="2020-09" db="EMBL/GenBank/DDBJ databases">
        <authorList>
            <person name="Sun Q."/>
            <person name="Ohkuma M."/>
        </authorList>
    </citation>
    <scope>NUCLEOTIDE SEQUENCE</scope>
    <source>
        <strain evidence="8">JCM 4784</strain>
    </source>
</reference>
<evidence type="ECO:0000256" key="2">
    <source>
        <dbReference type="ARBA" id="ARBA00022729"/>
    </source>
</evidence>
<dbReference type="SUPFAM" id="SSF51011">
    <property type="entry name" value="Glycosyl hydrolase domain"/>
    <property type="match status" value="1"/>
</dbReference>
<keyword evidence="5" id="KW-0326">Glycosidase</keyword>
<keyword evidence="9" id="KW-1185">Reference proteome</keyword>
<dbReference type="Pfam" id="PF03714">
    <property type="entry name" value="PUD"/>
    <property type="match status" value="1"/>
</dbReference>
<evidence type="ECO:0000313" key="8">
    <source>
        <dbReference type="EMBL" id="GHE73388.1"/>
    </source>
</evidence>
<evidence type="ECO:0000256" key="4">
    <source>
        <dbReference type="ARBA" id="ARBA00022837"/>
    </source>
</evidence>
<dbReference type="Pfam" id="PF17967">
    <property type="entry name" value="Pullulanase_N2"/>
    <property type="match status" value="1"/>
</dbReference>
<name>A0A918ZXN9_9ACTN</name>
<dbReference type="Gene3D" id="2.60.40.1110">
    <property type="match status" value="1"/>
</dbReference>
<comment type="caution">
    <text evidence="8">The sequence shown here is derived from an EMBL/GenBank/DDBJ whole genome shotgun (WGS) entry which is preliminary data.</text>
</comment>
<keyword evidence="3" id="KW-0378">Hydrolase</keyword>
<dbReference type="AlphaFoldDB" id="A0A918ZXN9"/>
<evidence type="ECO:0000259" key="6">
    <source>
        <dbReference type="Pfam" id="PF03714"/>
    </source>
</evidence>
<evidence type="ECO:0000259" key="7">
    <source>
        <dbReference type="Pfam" id="PF17967"/>
    </source>
</evidence>
<dbReference type="InterPro" id="IPR017853">
    <property type="entry name" value="GH"/>
</dbReference>
<proteinExistence type="inferred from homology"/>
<organism evidence="8 9">
    <name type="scientific">Streptomyces longispororuber</name>
    <dbReference type="NCBI Taxonomy" id="68230"/>
    <lineage>
        <taxon>Bacteria</taxon>
        <taxon>Bacillati</taxon>
        <taxon>Actinomycetota</taxon>
        <taxon>Actinomycetes</taxon>
        <taxon>Kitasatosporales</taxon>
        <taxon>Streptomycetaceae</taxon>
        <taxon>Streptomyces</taxon>
    </lineage>
</organism>
<dbReference type="Gene3D" id="2.60.40.1130">
    <property type="entry name" value="Rab geranylgeranyltransferase alpha-subunit, insert domain"/>
    <property type="match status" value="1"/>
</dbReference>
<evidence type="ECO:0000256" key="1">
    <source>
        <dbReference type="ARBA" id="ARBA00008061"/>
    </source>
</evidence>
<feature type="domain" description="Pullulanase carbohydrate-binding module 41" evidence="6">
    <location>
        <begin position="306"/>
        <end position="387"/>
    </location>
</feature>
<dbReference type="PANTHER" id="PTHR10357:SF209">
    <property type="entry name" value="PERIPLASMIC ALPHA-AMYLASE"/>
    <property type="match status" value="1"/>
</dbReference>
<evidence type="ECO:0000313" key="9">
    <source>
        <dbReference type="Proteomes" id="UP000608024"/>
    </source>
</evidence>
<evidence type="ECO:0000256" key="5">
    <source>
        <dbReference type="ARBA" id="ARBA00023295"/>
    </source>
</evidence>
<sequence length="511" mass="54311">MIAQDNPGASDAELLRRDRLAHELMFLGRGNRVVYAGDEQGFTGSGGDNAARQPLFATDAPAYRDDDQIGTDRTHARDAYDTRHPLYRAVARLSELTRRHPALRDGVFTDRYPGPADGPGVYAYSRTDPRKRVEYVVAHNNATGARTVRIPTGAAHRRYTPLYGTNAPVRSGADRGVTVTVPALSSVVLQADGPLPGPDARPRVTLRAPEEGATGTVELTADVDGGELNRVVFAARQGHGPWQVLGTADHAPYKVTQHLDPALPESTALCYKAVVVDSGGRAAHALATSSTGRPPSPVRPALQRAHAVVHYRRPDGDYEGWRLRTGAGGAPAAFTGRDAYGAFAWVPLAKGATSLTYTVEKDVPDDESLDIGLYGNEGWRVAGESAYLTPALGGALGLDLAASRVRWLDEDTVVRPAGGAGVASRQLVYAPRGGITLRDGALSDEGHWLRLRPAGPGAGRRPGLADGETVLTVDPRDRDRVPDARRARQLLATERGADGALIGATGVRQGN</sequence>
<dbReference type="GO" id="GO:0016798">
    <property type="term" value="F:hydrolase activity, acting on glycosyl bonds"/>
    <property type="evidence" value="ECO:0007669"/>
    <property type="project" value="UniProtKB-KW"/>
</dbReference>
<dbReference type="GO" id="GO:0030246">
    <property type="term" value="F:carbohydrate binding"/>
    <property type="evidence" value="ECO:0007669"/>
    <property type="project" value="InterPro"/>
</dbReference>